<name>A0A6P2C1D2_9ACTN</name>
<dbReference type="PANTHER" id="PTHR42893">
    <property type="entry name" value="PROTEIN DETOXIFICATION 44, CHLOROPLASTIC-RELATED"/>
    <property type="match status" value="1"/>
</dbReference>
<keyword evidence="10" id="KW-1185">Reference proteome</keyword>
<dbReference type="InterPro" id="IPR002528">
    <property type="entry name" value="MATE_fam"/>
</dbReference>
<dbReference type="InterPro" id="IPR048279">
    <property type="entry name" value="MdtK-like"/>
</dbReference>
<organism evidence="9 10">
    <name type="scientific">Trebonia kvetii</name>
    <dbReference type="NCBI Taxonomy" id="2480626"/>
    <lineage>
        <taxon>Bacteria</taxon>
        <taxon>Bacillati</taxon>
        <taxon>Actinomycetota</taxon>
        <taxon>Actinomycetes</taxon>
        <taxon>Streptosporangiales</taxon>
        <taxon>Treboniaceae</taxon>
        <taxon>Trebonia</taxon>
    </lineage>
</organism>
<feature type="transmembrane region" description="Helical" evidence="8">
    <location>
        <begin position="415"/>
        <end position="434"/>
    </location>
</feature>
<feature type="transmembrane region" description="Helical" evidence="8">
    <location>
        <begin position="146"/>
        <end position="164"/>
    </location>
</feature>
<dbReference type="PIRSF" id="PIRSF006603">
    <property type="entry name" value="DinF"/>
    <property type="match status" value="1"/>
</dbReference>
<protein>
    <submittedName>
        <fullName evidence="9">MATE family efflux transporter</fullName>
    </submittedName>
</protein>
<evidence type="ECO:0000256" key="4">
    <source>
        <dbReference type="ARBA" id="ARBA00022475"/>
    </source>
</evidence>
<reference evidence="9 10" key="1">
    <citation type="submission" date="2018-11" db="EMBL/GenBank/DDBJ databases">
        <title>Trebonia kvetii gen.nov., sp.nov., a novel acidophilic actinobacterium, and proposal of the new actinobacterial family Treboniaceae fam. nov.</title>
        <authorList>
            <person name="Rapoport D."/>
            <person name="Sagova-Mareckova M."/>
            <person name="Sedlacek I."/>
            <person name="Provaznik J."/>
            <person name="Kralova S."/>
            <person name="Pavlinic D."/>
            <person name="Benes V."/>
            <person name="Kopecky J."/>
        </authorList>
    </citation>
    <scope>NUCLEOTIDE SEQUENCE [LARGE SCALE GENOMIC DNA]</scope>
    <source>
        <strain evidence="9 10">15Tr583</strain>
    </source>
</reference>
<evidence type="ECO:0000256" key="8">
    <source>
        <dbReference type="SAM" id="Phobius"/>
    </source>
</evidence>
<feature type="transmembrane region" description="Helical" evidence="8">
    <location>
        <begin position="204"/>
        <end position="223"/>
    </location>
</feature>
<feature type="transmembrane region" description="Helical" evidence="8">
    <location>
        <begin position="390"/>
        <end position="409"/>
    </location>
</feature>
<feature type="transmembrane region" description="Helical" evidence="8">
    <location>
        <begin position="62"/>
        <end position="82"/>
    </location>
</feature>
<dbReference type="EMBL" id="RPFW01000004">
    <property type="protein sequence ID" value="TVZ03263.1"/>
    <property type="molecule type" value="Genomic_DNA"/>
</dbReference>
<dbReference type="GO" id="GO:0042910">
    <property type="term" value="F:xenobiotic transmembrane transporter activity"/>
    <property type="evidence" value="ECO:0007669"/>
    <property type="project" value="InterPro"/>
</dbReference>
<evidence type="ECO:0000313" key="9">
    <source>
        <dbReference type="EMBL" id="TVZ03263.1"/>
    </source>
</evidence>
<evidence type="ECO:0000256" key="7">
    <source>
        <dbReference type="ARBA" id="ARBA00023136"/>
    </source>
</evidence>
<evidence type="ECO:0000313" key="10">
    <source>
        <dbReference type="Proteomes" id="UP000460272"/>
    </source>
</evidence>
<dbReference type="PANTHER" id="PTHR42893:SF46">
    <property type="entry name" value="PROTEIN DETOXIFICATION 44, CHLOROPLASTIC"/>
    <property type="match status" value="1"/>
</dbReference>
<dbReference type="AlphaFoldDB" id="A0A6P2C1D2"/>
<evidence type="ECO:0000256" key="6">
    <source>
        <dbReference type="ARBA" id="ARBA00022989"/>
    </source>
</evidence>
<gene>
    <name evidence="9" type="ORF">EAS64_22845</name>
</gene>
<keyword evidence="3" id="KW-0813">Transport</keyword>
<keyword evidence="4" id="KW-1003">Cell membrane</keyword>
<evidence type="ECO:0000256" key="2">
    <source>
        <dbReference type="ARBA" id="ARBA00010199"/>
    </source>
</evidence>
<evidence type="ECO:0000256" key="3">
    <source>
        <dbReference type="ARBA" id="ARBA00022448"/>
    </source>
</evidence>
<comment type="similarity">
    <text evidence="2">Belongs to the multi antimicrobial extrusion (MATE) (TC 2.A.66.1) family.</text>
</comment>
<dbReference type="GO" id="GO:0005886">
    <property type="term" value="C:plasma membrane"/>
    <property type="evidence" value="ECO:0007669"/>
    <property type="project" value="UniProtKB-SubCell"/>
</dbReference>
<dbReference type="OrthoDB" id="5242355at2"/>
<comment type="caution">
    <text evidence="9">The sequence shown here is derived from an EMBL/GenBank/DDBJ whole genome shotgun (WGS) entry which is preliminary data.</text>
</comment>
<dbReference type="Pfam" id="PF01554">
    <property type="entry name" value="MatE"/>
    <property type="match status" value="2"/>
</dbReference>
<evidence type="ECO:0000256" key="1">
    <source>
        <dbReference type="ARBA" id="ARBA00004651"/>
    </source>
</evidence>
<dbReference type="GO" id="GO:0015297">
    <property type="term" value="F:antiporter activity"/>
    <property type="evidence" value="ECO:0007669"/>
    <property type="project" value="InterPro"/>
</dbReference>
<accession>A0A6P2C1D2</accession>
<keyword evidence="6 8" id="KW-1133">Transmembrane helix</keyword>
<evidence type="ECO:0000256" key="5">
    <source>
        <dbReference type="ARBA" id="ARBA00022692"/>
    </source>
</evidence>
<proteinExistence type="inferred from homology"/>
<feature type="transmembrane region" description="Helical" evidence="8">
    <location>
        <begin position="176"/>
        <end position="198"/>
    </location>
</feature>
<feature type="transmembrane region" description="Helical" evidence="8">
    <location>
        <begin position="356"/>
        <end position="378"/>
    </location>
</feature>
<feature type="transmembrane region" description="Helical" evidence="8">
    <location>
        <begin position="323"/>
        <end position="344"/>
    </location>
</feature>
<keyword evidence="7 8" id="KW-0472">Membrane</keyword>
<feature type="transmembrane region" description="Helical" evidence="8">
    <location>
        <begin position="103"/>
        <end position="126"/>
    </location>
</feature>
<sequence length="452" mass="46188">MSPERGLYPCPVRAVPTAEGRDLDRRIARLAIPAIGSIAAEPLYNLADTAIVGHLGRNPLDALAIATAALSLVGWLAIFLATATTTQVARLTARGEQAAAGRAVGAAYAVAAGWGAVTCALIVVIAPYLVTLLGGHGGIGPAATSYIRISALGLPFLYVSYAGNGHLTGMENTRTPLAIAVVANVINVALEVAFVFGLHAGLAGSAWGTVAAQVIAGAAYAVVSRRSACPPARPARPDVAEVLRDGHRLSVRTIALGVVPLAATAVAARLGPVPLAGQQIAYRVWALLALSTDALAVPAQVYVSAALGTGDWPAARLAARRTLVFGLVAGVGLAVVTLALAFGVPQAFTADPAVRHAALIGLVCAAVTQPLAALAYVYDGVILGLGDYTAMRRVMLLVILAFAPLALLTLRFHGLGLPGVWAALGCWLAARSVLLGRRWTAAWQADDKPGPA</sequence>
<comment type="subcellular location">
    <subcellularLocation>
        <location evidence="1">Cell membrane</location>
        <topology evidence="1">Multi-pass membrane protein</topology>
    </subcellularLocation>
</comment>
<dbReference type="InterPro" id="IPR044644">
    <property type="entry name" value="DinF-like"/>
</dbReference>
<keyword evidence="5 8" id="KW-0812">Transmembrane</keyword>
<dbReference type="Proteomes" id="UP000460272">
    <property type="component" value="Unassembled WGS sequence"/>
</dbReference>
<dbReference type="NCBIfam" id="TIGR00797">
    <property type="entry name" value="matE"/>
    <property type="match status" value="1"/>
</dbReference>